<dbReference type="PANTHER" id="PTHR33699:SF2">
    <property type="entry name" value="PATHOGENIC TYPE III EFFECTOR AVIRULENCE FACTOR AVR AVRRPT-CLEAVAGE: CLEAVAGE SITE PROTEIN-RELATED"/>
    <property type="match status" value="1"/>
</dbReference>
<accession>A0A6J1DPB1</accession>
<feature type="compositionally biased region" description="Low complexity" evidence="1">
    <location>
        <begin position="92"/>
        <end position="103"/>
    </location>
</feature>
<evidence type="ECO:0000256" key="1">
    <source>
        <dbReference type="SAM" id="MobiDB-lite"/>
    </source>
</evidence>
<dbReference type="OrthoDB" id="755325at2759"/>
<name>A0A6J1DPB1_MOMCH</name>
<sequence length="144" mass="16423">MEDYYYRRNYIPSFGNWDWNDHLPFTQCFDSSTTAAYAGAAHGYSEVRDLYVAGDLYHNDVVTPAMIVVPRSTTKRHRQVREGKKETDTETETATVQQKATTKPKPKPVDEDLYKISPHLLSAKPKKKRGLSYIASCFVPTCLV</sequence>
<evidence type="ECO:0000313" key="3">
    <source>
        <dbReference type="RefSeq" id="XP_022156085.1"/>
    </source>
</evidence>
<dbReference type="KEGG" id="mcha:111023056"/>
<keyword evidence="2" id="KW-1185">Reference proteome</keyword>
<dbReference type="AlphaFoldDB" id="A0A6J1DPB1"/>
<protein>
    <submittedName>
        <fullName evidence="3">Uncharacterized protein LOC111023056</fullName>
    </submittedName>
</protein>
<dbReference type="GeneID" id="111023056"/>
<dbReference type="PANTHER" id="PTHR33699">
    <property type="entry name" value="EXPRESSED PROTEIN"/>
    <property type="match status" value="1"/>
</dbReference>
<organism evidence="2 3">
    <name type="scientific">Momordica charantia</name>
    <name type="common">Bitter gourd</name>
    <name type="synonym">Balsam pear</name>
    <dbReference type="NCBI Taxonomy" id="3673"/>
    <lineage>
        <taxon>Eukaryota</taxon>
        <taxon>Viridiplantae</taxon>
        <taxon>Streptophyta</taxon>
        <taxon>Embryophyta</taxon>
        <taxon>Tracheophyta</taxon>
        <taxon>Spermatophyta</taxon>
        <taxon>Magnoliopsida</taxon>
        <taxon>eudicotyledons</taxon>
        <taxon>Gunneridae</taxon>
        <taxon>Pentapetalae</taxon>
        <taxon>rosids</taxon>
        <taxon>fabids</taxon>
        <taxon>Cucurbitales</taxon>
        <taxon>Cucurbitaceae</taxon>
        <taxon>Momordiceae</taxon>
        <taxon>Momordica</taxon>
    </lineage>
</organism>
<reference evidence="3" key="1">
    <citation type="submission" date="2025-08" db="UniProtKB">
        <authorList>
            <consortium name="RefSeq"/>
        </authorList>
    </citation>
    <scope>IDENTIFICATION</scope>
    <source>
        <strain evidence="3">OHB3-1</strain>
    </source>
</reference>
<proteinExistence type="predicted"/>
<feature type="region of interest" description="Disordered" evidence="1">
    <location>
        <begin position="72"/>
        <end position="111"/>
    </location>
</feature>
<dbReference type="Proteomes" id="UP000504603">
    <property type="component" value="Unplaced"/>
</dbReference>
<dbReference type="RefSeq" id="XP_022156085.1">
    <property type="nucleotide sequence ID" value="XM_022300393.1"/>
</dbReference>
<gene>
    <name evidence="3" type="primary">LOC111023056</name>
</gene>
<evidence type="ECO:0000313" key="2">
    <source>
        <dbReference type="Proteomes" id="UP000504603"/>
    </source>
</evidence>